<dbReference type="AlphaFoldDB" id="A0A445LQL9"/>
<reference evidence="2 3" key="1">
    <citation type="submission" date="2018-09" db="EMBL/GenBank/DDBJ databases">
        <title>A high-quality reference genome of wild soybean provides a powerful tool to mine soybean genomes.</title>
        <authorList>
            <person name="Xie M."/>
            <person name="Chung C.Y.L."/>
            <person name="Li M.-W."/>
            <person name="Wong F.-L."/>
            <person name="Chan T.-F."/>
            <person name="Lam H.-M."/>
        </authorList>
    </citation>
    <scope>NUCLEOTIDE SEQUENCE [LARGE SCALE GENOMIC DNA]</scope>
    <source>
        <strain evidence="3">cv. W05</strain>
        <tissue evidence="2">Hypocotyl of etiolated seedlings</tissue>
    </source>
</reference>
<evidence type="ECO:0000313" key="3">
    <source>
        <dbReference type="Proteomes" id="UP000289340"/>
    </source>
</evidence>
<dbReference type="EMBL" id="QZWG01000002">
    <property type="protein sequence ID" value="RZC25485.1"/>
    <property type="molecule type" value="Genomic_DNA"/>
</dbReference>
<evidence type="ECO:0000313" key="2">
    <source>
        <dbReference type="EMBL" id="RZC25485.1"/>
    </source>
</evidence>
<gene>
    <name evidence="2" type="ORF">D0Y65_004257</name>
</gene>
<feature type="signal peptide" evidence="1">
    <location>
        <begin position="1"/>
        <end position="19"/>
    </location>
</feature>
<comment type="caution">
    <text evidence="2">The sequence shown here is derived from an EMBL/GenBank/DDBJ whole genome shotgun (WGS) entry which is preliminary data.</text>
</comment>
<protein>
    <submittedName>
        <fullName evidence="2">Uncharacterized protein</fullName>
    </submittedName>
</protein>
<dbReference type="Proteomes" id="UP000289340">
    <property type="component" value="Chromosome 2"/>
</dbReference>
<feature type="chain" id="PRO_5019448930" evidence="1">
    <location>
        <begin position="20"/>
        <end position="159"/>
    </location>
</feature>
<accession>A0A445LQL9</accession>
<evidence type="ECO:0000256" key="1">
    <source>
        <dbReference type="SAM" id="SignalP"/>
    </source>
</evidence>
<organism evidence="2 3">
    <name type="scientific">Glycine soja</name>
    <name type="common">Wild soybean</name>
    <dbReference type="NCBI Taxonomy" id="3848"/>
    <lineage>
        <taxon>Eukaryota</taxon>
        <taxon>Viridiplantae</taxon>
        <taxon>Streptophyta</taxon>
        <taxon>Embryophyta</taxon>
        <taxon>Tracheophyta</taxon>
        <taxon>Spermatophyta</taxon>
        <taxon>Magnoliopsida</taxon>
        <taxon>eudicotyledons</taxon>
        <taxon>Gunneridae</taxon>
        <taxon>Pentapetalae</taxon>
        <taxon>rosids</taxon>
        <taxon>fabids</taxon>
        <taxon>Fabales</taxon>
        <taxon>Fabaceae</taxon>
        <taxon>Papilionoideae</taxon>
        <taxon>50 kb inversion clade</taxon>
        <taxon>NPAAA clade</taxon>
        <taxon>indigoferoid/millettioid clade</taxon>
        <taxon>Phaseoleae</taxon>
        <taxon>Glycine</taxon>
        <taxon>Glycine subgen. Soja</taxon>
    </lineage>
</organism>
<sequence>MKVSLVLVLLPSFSATFKAYTEVDAQNDHNNDPTLSNKEFYKKAKILESTGLNKEEDGDGVISAKLHLRHRPMNHGNEPKTQVLDSTIRDLVRIQTLHRKDIEKRNTNNMSKKKEVKESITIQQQNNLANAFVAPLESSKYEFSGNIITTLESGASRAT</sequence>
<keyword evidence="3" id="KW-1185">Reference proteome</keyword>
<keyword evidence="1" id="KW-0732">Signal</keyword>
<name>A0A445LQL9_GLYSO</name>
<proteinExistence type="predicted"/>